<dbReference type="AlphaFoldDB" id="A0A9Q4C367"/>
<dbReference type="Pfam" id="PF00534">
    <property type="entry name" value="Glycos_transf_1"/>
    <property type="match status" value="1"/>
</dbReference>
<gene>
    <name evidence="2" type="ORF">EGH25_04510</name>
</gene>
<evidence type="ECO:0000313" key="2">
    <source>
        <dbReference type="EMBL" id="MCX2818613.1"/>
    </source>
</evidence>
<organism evidence="2 3">
    <name type="scientific">Halorutilus salinus</name>
    <dbReference type="NCBI Taxonomy" id="2487751"/>
    <lineage>
        <taxon>Archaea</taxon>
        <taxon>Methanobacteriati</taxon>
        <taxon>Methanobacteriota</taxon>
        <taxon>Stenosarchaea group</taxon>
        <taxon>Halobacteria</taxon>
        <taxon>Halorutilales</taxon>
        <taxon>Halorutilaceae</taxon>
        <taxon>Halorutilus</taxon>
    </lineage>
</organism>
<dbReference type="SUPFAM" id="SSF53756">
    <property type="entry name" value="UDP-Glycosyltransferase/glycogen phosphorylase"/>
    <property type="match status" value="1"/>
</dbReference>
<accession>A0A9Q4C367</accession>
<dbReference type="PANTHER" id="PTHR12526:SF630">
    <property type="entry name" value="GLYCOSYLTRANSFERASE"/>
    <property type="match status" value="1"/>
</dbReference>
<dbReference type="InterPro" id="IPR001296">
    <property type="entry name" value="Glyco_trans_1"/>
</dbReference>
<keyword evidence="3" id="KW-1185">Reference proteome</keyword>
<dbReference type="Proteomes" id="UP001149411">
    <property type="component" value="Unassembled WGS sequence"/>
</dbReference>
<dbReference type="EC" id="2.4.-.-" evidence="2"/>
<sequence>MRRERIAEHLRDMGIEVTLMDTTGVDVFPVIKEALTGDYDVIAGTVRLGVPIGYTLSRVLRKPFIGSVSDLLESQDYLSVPVYRLMCFVEWWVLKRADAVFFAHPKSYEDALKRGIEGSLVRNSVNYDAFADPDDEVLEEAYDILTDSGVDTEKEIAIYIGSLIENGYFGEIVEAAKQTPDWEFVFVGTELDVDMSQLVSGVENAHFLGEYDHELMPGFLHHSSAAFCLVDNEVPLKITEYGAAGLPTLGYPGKLKSVFSEDELIYVEPEPEKISEELQRLSSDPEYAQKYAENLRDYARENRWEDVANEYYESMQKLTEGDHS</sequence>
<keyword evidence="2" id="KW-0328">Glycosyltransferase</keyword>
<keyword evidence="2" id="KW-0808">Transferase</keyword>
<dbReference type="GO" id="GO:0016757">
    <property type="term" value="F:glycosyltransferase activity"/>
    <property type="evidence" value="ECO:0007669"/>
    <property type="project" value="UniProtKB-KW"/>
</dbReference>
<evidence type="ECO:0000259" key="1">
    <source>
        <dbReference type="Pfam" id="PF00534"/>
    </source>
</evidence>
<dbReference type="RefSeq" id="WP_266086455.1">
    <property type="nucleotide sequence ID" value="NZ_RKLV01000003.1"/>
</dbReference>
<comment type="caution">
    <text evidence="2">The sequence shown here is derived from an EMBL/GenBank/DDBJ whole genome shotgun (WGS) entry which is preliminary data.</text>
</comment>
<feature type="domain" description="Glycosyl transferase family 1" evidence="1">
    <location>
        <begin position="148"/>
        <end position="296"/>
    </location>
</feature>
<protein>
    <submittedName>
        <fullName evidence="2">Glycosyltransferase</fullName>
        <ecNumber evidence="2">2.4.-.-</ecNumber>
    </submittedName>
</protein>
<dbReference type="EMBL" id="RKLV01000003">
    <property type="protein sequence ID" value="MCX2818613.1"/>
    <property type="molecule type" value="Genomic_DNA"/>
</dbReference>
<name>A0A9Q4C367_9EURY</name>
<reference evidence="2" key="1">
    <citation type="submission" date="2022-09" db="EMBL/GenBank/DDBJ databases">
        <title>Haloadaptaus new haloarchaeum isolated from saline soil.</title>
        <authorList>
            <person name="Duran-Viseras A."/>
            <person name="Sanchez-Porro C."/>
            <person name="Ventosa A."/>
        </authorList>
    </citation>
    <scope>NUCLEOTIDE SEQUENCE</scope>
    <source>
        <strain evidence="2">F3-133</strain>
    </source>
</reference>
<proteinExistence type="predicted"/>
<evidence type="ECO:0000313" key="3">
    <source>
        <dbReference type="Proteomes" id="UP001149411"/>
    </source>
</evidence>
<dbReference type="Gene3D" id="3.40.50.2000">
    <property type="entry name" value="Glycogen Phosphorylase B"/>
    <property type="match status" value="1"/>
</dbReference>
<dbReference type="PANTHER" id="PTHR12526">
    <property type="entry name" value="GLYCOSYLTRANSFERASE"/>
    <property type="match status" value="1"/>
</dbReference>